<dbReference type="AlphaFoldDB" id="A0A1I0HL41"/>
<name>A0A1I0HL41_9FIRM</name>
<keyword evidence="2" id="KW-0808">Transferase</keyword>
<dbReference type="InterPro" id="IPR052922">
    <property type="entry name" value="Cytidylate_Kinase-2"/>
</dbReference>
<dbReference type="Gene3D" id="3.40.50.300">
    <property type="entry name" value="P-loop containing nucleotide triphosphate hydrolases"/>
    <property type="match status" value="1"/>
</dbReference>
<proteinExistence type="predicted"/>
<evidence type="ECO:0000313" key="4">
    <source>
        <dbReference type="Proteomes" id="UP000501069"/>
    </source>
</evidence>
<reference evidence="1 4" key="2">
    <citation type="submission" date="2019-11" db="EMBL/GenBank/DDBJ databases">
        <title>FDA dAtabase for Regulatory Grade micrObial Sequences (FDA-ARGOS): Supporting development and validation of Infectious Disease Dx tests.</title>
        <authorList>
            <person name="Turner S."/>
            <person name="Byrd R."/>
            <person name="Tallon L."/>
            <person name="Sadzewicz L."/>
            <person name="Vavikolanu K."/>
            <person name="Mehta A."/>
            <person name="Aluvathingal J."/>
            <person name="Nadendla S."/>
            <person name="Myers T."/>
            <person name="Yan Y."/>
            <person name="Sichtig H."/>
        </authorList>
    </citation>
    <scope>NUCLEOTIDE SEQUENCE [LARGE SCALE GENOMIC DNA]</scope>
    <source>
        <strain evidence="1 4">FDAARGOS_739</strain>
    </source>
</reference>
<dbReference type="RefSeq" id="WP_003526007.1">
    <property type="nucleotide sequence ID" value="NZ_AP031445.1"/>
</dbReference>
<dbReference type="SUPFAM" id="SSF52540">
    <property type="entry name" value="P-loop containing nucleoside triphosphate hydrolases"/>
    <property type="match status" value="1"/>
</dbReference>
<evidence type="ECO:0000313" key="3">
    <source>
        <dbReference type="Proteomes" id="UP000182121"/>
    </source>
</evidence>
<reference evidence="2 3" key="1">
    <citation type="submission" date="2016-10" db="EMBL/GenBank/DDBJ databases">
        <authorList>
            <person name="Varghese N."/>
            <person name="Submissions S."/>
        </authorList>
    </citation>
    <scope>NUCLEOTIDE SEQUENCE [LARGE SCALE GENOMIC DNA]</scope>
    <source>
        <strain evidence="2 3">NLAE-zl-C196</strain>
    </source>
</reference>
<dbReference type="NCBIfam" id="NF005576">
    <property type="entry name" value="PRK07261.1"/>
    <property type="match status" value="1"/>
</dbReference>
<evidence type="ECO:0000313" key="2">
    <source>
        <dbReference type="EMBL" id="SET84669.1"/>
    </source>
</evidence>
<gene>
    <name evidence="1" type="ORF">FOC47_16820</name>
    <name evidence="2" type="ORF">SAMN05216521_102910</name>
</gene>
<evidence type="ECO:0000313" key="1">
    <source>
        <dbReference type="EMBL" id="QIX92053.1"/>
    </source>
</evidence>
<dbReference type="GeneID" id="57962838"/>
<accession>A0A1I0HL41</accession>
<sequence>MKIAVMGYSGAGKSTLAKKLGRLYDCPVLYLDRIQFEPGWKERDREEAKRMAEAFLNENQDTGWIIDGNYAKFSQERRLAEADLIVFMDYTRRICLWQAVKRYLEYRDKTRESMAEGCREKIDWDFVKWILRDGRDEAHSHQSIKARYPHKTLVVRNRKQLKDSMTRLILRSRERTL</sequence>
<dbReference type="Proteomes" id="UP000501069">
    <property type="component" value="Chromosome"/>
</dbReference>
<dbReference type="PANTHER" id="PTHR37816:SF3">
    <property type="entry name" value="MODULATES DNA TOPOLOGY"/>
    <property type="match status" value="1"/>
</dbReference>
<keyword evidence="2" id="KW-0418">Kinase</keyword>
<dbReference type="EMBL" id="CP050964">
    <property type="protein sequence ID" value="QIX92053.1"/>
    <property type="molecule type" value="Genomic_DNA"/>
</dbReference>
<protein>
    <submittedName>
        <fullName evidence="2">Adenylate kinase</fullName>
    </submittedName>
    <submittedName>
        <fullName evidence="1">DNA topology modulation protein</fullName>
    </submittedName>
</protein>
<dbReference type="Proteomes" id="UP000182121">
    <property type="component" value="Unassembled WGS sequence"/>
</dbReference>
<dbReference type="GO" id="GO:0016301">
    <property type="term" value="F:kinase activity"/>
    <property type="evidence" value="ECO:0007669"/>
    <property type="project" value="UniProtKB-KW"/>
</dbReference>
<dbReference type="EMBL" id="FOIO01000029">
    <property type="protein sequence ID" value="SET84669.1"/>
    <property type="molecule type" value="Genomic_DNA"/>
</dbReference>
<organism evidence="2 3">
    <name type="scientific">Enterocloster clostridioformis</name>
    <dbReference type="NCBI Taxonomy" id="1531"/>
    <lineage>
        <taxon>Bacteria</taxon>
        <taxon>Bacillati</taxon>
        <taxon>Bacillota</taxon>
        <taxon>Clostridia</taxon>
        <taxon>Lachnospirales</taxon>
        <taxon>Lachnospiraceae</taxon>
        <taxon>Enterocloster</taxon>
    </lineage>
</organism>
<dbReference type="InterPro" id="IPR027417">
    <property type="entry name" value="P-loop_NTPase"/>
</dbReference>
<dbReference type="PANTHER" id="PTHR37816">
    <property type="entry name" value="YALI0E33011P"/>
    <property type="match status" value="1"/>
</dbReference>